<dbReference type="EMBL" id="RWGY01001023">
    <property type="protein sequence ID" value="TVT97353.1"/>
    <property type="molecule type" value="Genomic_DNA"/>
</dbReference>
<dbReference type="OrthoDB" id="4955136at2759"/>
<dbReference type="AlphaFoldDB" id="A0A5J9SEX0"/>
<dbReference type="PANTHER" id="PTHR47069:SF1">
    <property type="entry name" value="OS03G0580500 PROTEIN"/>
    <property type="match status" value="1"/>
</dbReference>
<reference evidence="3 4" key="1">
    <citation type="journal article" date="2019" name="Sci. Rep.">
        <title>A high-quality genome of Eragrostis curvula grass provides insights into Poaceae evolution and supports new strategies to enhance forage quality.</title>
        <authorList>
            <person name="Carballo J."/>
            <person name="Santos B.A.C.M."/>
            <person name="Zappacosta D."/>
            <person name="Garbus I."/>
            <person name="Selva J.P."/>
            <person name="Gallo C.A."/>
            <person name="Diaz A."/>
            <person name="Albertini E."/>
            <person name="Caccamo M."/>
            <person name="Echenique V."/>
        </authorList>
    </citation>
    <scope>NUCLEOTIDE SEQUENCE [LARGE SCALE GENOMIC DNA]</scope>
    <source>
        <strain evidence="4">cv. Victoria</strain>
        <tissue evidence="3">Leaf</tissue>
    </source>
</reference>
<accession>A0A5J9SEX0</accession>
<comment type="caution">
    <text evidence="3">The sequence shown here is derived from an EMBL/GenBank/DDBJ whole genome shotgun (WGS) entry which is preliminary data.</text>
</comment>
<evidence type="ECO:0000313" key="3">
    <source>
        <dbReference type="EMBL" id="TVT97353.1"/>
    </source>
</evidence>
<sequence>MSNKADWCDANLRHFIEIVKKEIEDGNRPLGQYTRTAWKNVVAKYHEKTGLKQTKKQLKNKLDNLKKEYTLFMELKNSATGLGWNEAKQTVDCSDEWWDEHFACLLSWRYFLDQSSDEDVVELAALKKAKSGKKKRKESSNATEEKDEKSPFFRLYKTTCMKIETATDRSPQVCQHLQLPQGTKCLQLKRPCRW</sequence>
<dbReference type="Proteomes" id="UP000324897">
    <property type="component" value="Unassembled WGS sequence"/>
</dbReference>
<dbReference type="Gramene" id="TVT97353">
    <property type="protein sequence ID" value="TVT97353"/>
    <property type="gene ID" value="EJB05_57404"/>
</dbReference>
<feature type="domain" description="Myb/SANT-like" evidence="2">
    <location>
        <begin position="7"/>
        <end position="101"/>
    </location>
</feature>
<evidence type="ECO:0000259" key="2">
    <source>
        <dbReference type="Pfam" id="PF12776"/>
    </source>
</evidence>
<proteinExistence type="predicted"/>
<keyword evidence="1" id="KW-0175">Coiled coil</keyword>
<feature type="coiled-coil region" evidence="1">
    <location>
        <begin position="48"/>
        <end position="75"/>
    </location>
</feature>
<protein>
    <recommendedName>
        <fullName evidence="2">Myb/SANT-like domain-containing protein</fullName>
    </recommendedName>
</protein>
<dbReference type="PANTHER" id="PTHR47069">
    <property type="match status" value="1"/>
</dbReference>
<evidence type="ECO:0000313" key="4">
    <source>
        <dbReference type="Proteomes" id="UP000324897"/>
    </source>
</evidence>
<gene>
    <name evidence="3" type="ORF">EJB05_57404</name>
</gene>
<organism evidence="3 4">
    <name type="scientific">Eragrostis curvula</name>
    <name type="common">weeping love grass</name>
    <dbReference type="NCBI Taxonomy" id="38414"/>
    <lineage>
        <taxon>Eukaryota</taxon>
        <taxon>Viridiplantae</taxon>
        <taxon>Streptophyta</taxon>
        <taxon>Embryophyta</taxon>
        <taxon>Tracheophyta</taxon>
        <taxon>Spermatophyta</taxon>
        <taxon>Magnoliopsida</taxon>
        <taxon>Liliopsida</taxon>
        <taxon>Poales</taxon>
        <taxon>Poaceae</taxon>
        <taxon>PACMAD clade</taxon>
        <taxon>Chloridoideae</taxon>
        <taxon>Eragrostideae</taxon>
        <taxon>Eragrostidinae</taxon>
        <taxon>Eragrostis</taxon>
    </lineage>
</organism>
<keyword evidence="4" id="KW-1185">Reference proteome</keyword>
<dbReference type="InterPro" id="IPR024752">
    <property type="entry name" value="Myb/SANT-like_dom"/>
</dbReference>
<feature type="non-terminal residue" evidence="3">
    <location>
        <position position="1"/>
    </location>
</feature>
<dbReference type="Pfam" id="PF12776">
    <property type="entry name" value="Myb_DNA-bind_3"/>
    <property type="match status" value="1"/>
</dbReference>
<name>A0A5J9SEX0_9POAL</name>
<evidence type="ECO:0000256" key="1">
    <source>
        <dbReference type="SAM" id="Coils"/>
    </source>
</evidence>